<dbReference type="Proteomes" id="UP000193411">
    <property type="component" value="Unassembled WGS sequence"/>
</dbReference>
<feature type="region of interest" description="Disordered" evidence="1">
    <location>
        <begin position="119"/>
        <end position="141"/>
    </location>
</feature>
<proteinExistence type="predicted"/>
<keyword evidence="2" id="KW-1133">Transmembrane helix</keyword>
<organism evidence="3 4">
    <name type="scientific">Catenaria anguillulae PL171</name>
    <dbReference type="NCBI Taxonomy" id="765915"/>
    <lineage>
        <taxon>Eukaryota</taxon>
        <taxon>Fungi</taxon>
        <taxon>Fungi incertae sedis</taxon>
        <taxon>Blastocladiomycota</taxon>
        <taxon>Blastocladiomycetes</taxon>
        <taxon>Blastocladiales</taxon>
        <taxon>Catenariaceae</taxon>
        <taxon>Catenaria</taxon>
    </lineage>
</organism>
<dbReference type="AlphaFoldDB" id="A0A1Y2HGD8"/>
<keyword evidence="2" id="KW-0812">Transmembrane</keyword>
<accession>A0A1Y2HGD8</accession>
<evidence type="ECO:0000256" key="2">
    <source>
        <dbReference type="SAM" id="Phobius"/>
    </source>
</evidence>
<evidence type="ECO:0000313" key="4">
    <source>
        <dbReference type="Proteomes" id="UP000193411"/>
    </source>
</evidence>
<evidence type="ECO:0000256" key="1">
    <source>
        <dbReference type="SAM" id="MobiDB-lite"/>
    </source>
</evidence>
<gene>
    <name evidence="3" type="ORF">BCR44DRAFT_1437885</name>
</gene>
<name>A0A1Y2HGD8_9FUNG</name>
<keyword evidence="2" id="KW-0472">Membrane</keyword>
<evidence type="ECO:0000313" key="3">
    <source>
        <dbReference type="EMBL" id="ORZ33657.1"/>
    </source>
</evidence>
<feature type="transmembrane region" description="Helical" evidence="2">
    <location>
        <begin position="66"/>
        <end position="90"/>
    </location>
</feature>
<keyword evidence="4" id="KW-1185">Reference proteome</keyword>
<dbReference type="EMBL" id="MCFL01000034">
    <property type="protein sequence ID" value="ORZ33657.1"/>
    <property type="molecule type" value="Genomic_DNA"/>
</dbReference>
<comment type="caution">
    <text evidence="3">The sequence shown here is derived from an EMBL/GenBank/DDBJ whole genome shotgun (WGS) entry which is preliminary data.</text>
</comment>
<feature type="transmembrane region" description="Helical" evidence="2">
    <location>
        <begin position="198"/>
        <end position="216"/>
    </location>
</feature>
<feature type="region of interest" description="Disordered" evidence="1">
    <location>
        <begin position="236"/>
        <end position="260"/>
    </location>
</feature>
<reference evidence="3 4" key="1">
    <citation type="submission" date="2016-07" db="EMBL/GenBank/DDBJ databases">
        <title>Pervasive Adenine N6-methylation of Active Genes in Fungi.</title>
        <authorList>
            <consortium name="DOE Joint Genome Institute"/>
            <person name="Mondo S.J."/>
            <person name="Dannebaum R.O."/>
            <person name="Kuo R.C."/>
            <person name="Labutti K."/>
            <person name="Haridas S."/>
            <person name="Kuo A."/>
            <person name="Salamov A."/>
            <person name="Ahrendt S.R."/>
            <person name="Lipzen A."/>
            <person name="Sullivan W."/>
            <person name="Andreopoulos W.B."/>
            <person name="Clum A."/>
            <person name="Lindquist E."/>
            <person name="Daum C."/>
            <person name="Ramamoorthy G.K."/>
            <person name="Gryganskyi A."/>
            <person name="Culley D."/>
            <person name="Magnuson J.K."/>
            <person name="James T.Y."/>
            <person name="O'Malley M.A."/>
            <person name="Stajich J.E."/>
            <person name="Spatafora J.W."/>
            <person name="Visel A."/>
            <person name="Grigoriev I.V."/>
        </authorList>
    </citation>
    <scope>NUCLEOTIDE SEQUENCE [LARGE SCALE GENOMIC DNA]</scope>
    <source>
        <strain evidence="3 4">PL171</strain>
    </source>
</reference>
<dbReference type="OrthoDB" id="5546330at2759"/>
<sequence>MHACLSLYTYLRVVKNKRIELGSRDWRLQAVCFGSVILLVPIFLGLDGFGALGYWCLSNARTTGGTFLSFVIFAVALLNAVATAGSNFFIASKLEDAMRSIRKLETRQSAAGTVLRKISSRQDGSTGGHGSPHQLTSGGSSSASAWQQAVQEQRALVASQCLTTLIRTASLVYIPLSISLFAVAVFQAAGYIEPLSSLAVVITANVSGFANSWAYMKNSMLKQSVKMISPPPNVAPSIKAREAQQQQQQQQGSGGYHDAL</sequence>
<feature type="transmembrane region" description="Helical" evidence="2">
    <location>
        <begin position="171"/>
        <end position="192"/>
    </location>
</feature>
<feature type="transmembrane region" description="Helical" evidence="2">
    <location>
        <begin position="26"/>
        <end position="46"/>
    </location>
</feature>
<evidence type="ECO:0008006" key="5">
    <source>
        <dbReference type="Google" id="ProtNLM"/>
    </source>
</evidence>
<protein>
    <recommendedName>
        <fullName evidence="5">G-protein coupled receptors family 2 profile 2 domain-containing protein</fullName>
    </recommendedName>
</protein>